<comment type="caution">
    <text evidence="2">The sequence shown here is derived from an EMBL/GenBank/DDBJ whole genome shotgun (WGS) entry which is preliminary data.</text>
</comment>
<dbReference type="AlphaFoldDB" id="A0A644T3D3"/>
<keyword evidence="1" id="KW-1133">Transmembrane helix</keyword>
<dbReference type="EMBL" id="VSSQ01000012">
    <property type="protein sequence ID" value="MPL60441.1"/>
    <property type="molecule type" value="Genomic_DNA"/>
</dbReference>
<feature type="transmembrane region" description="Helical" evidence="1">
    <location>
        <begin position="430"/>
        <end position="450"/>
    </location>
</feature>
<dbReference type="InterPro" id="IPR001036">
    <property type="entry name" value="Acrflvin-R"/>
</dbReference>
<sequence length="1034" mass="113424">MEIATFIKRPVFTIMLVMLLVVFGLGSYSSLGIDLYPDVDFPIVTVTVTYKGASPEEMESLITKKVEDAVSSVAGIKTLSSVSREGTSQVLIEFEFGTDPKLAANEVREKVAGVRRRLPDQIDEPVVQRYDITAQSIVYFSMASDVRERGEIRKLAEDIVKDELQRLDGVAEVNVFGASLREIHLFVDPQKLEAYNISFQQILDVVNSHNMNTPGGRVNEKGTELTVRTIGRYKSLDEMKNIIVSNQNGHLVKIGDVATVSDGWTEERNYARTNGTPSVVISVQKQSGTNTVDVADRVKAAMKEMETSVLPSDIKVTITRDSSLYIHDNVEDVMMSLFFGGMLAVLITFLFLQNTRATIIASIAIPTSIIATFFLMKAMNFTLNNMSLMGLSLAVGILIDDAIVVVENIFRHIEKGESPMEAARIGTTEIALAVLATTLSILAVFVPVGNMNEIIGQFFKQFGLTVAFAVAFSLFVAFTLTPMLAAYWLKSNNDGPKKLTGHLAWLQKILDIWENGFLNFRNTYQTILTWALKRPKKLVALAILSLFLNVLLVPFLGTEFQPTYDSGEFNISLTAPAGTSMDRMKELVAPIENEVLTIPELKSAFLIIGQQRQPVYKGMIGVRLTPSSDRSRSMSDIMDMLRIKFRSIEGLKVAVQNNQGVGRGDSRPVQIGLRGSELDILSHKAAELADYIRQIPGTTDVDISSEQFEPEIHIKLDPARAGDAGVDATSVGNIVQAAFLGVTANNEFNIGDSDYSIRVQMFPQNRLSYDDVSNLRVSTKTGTFVRLADIADVKISSGPTQIDREARQRQVIVYANTVGVSSGEVLQQIRDMMPNLNLPLGYTYKFVGQAQTMQDSFLEIAKALLLAIVLIYMVLAAEFESFVHPLTIMISLPFSLVGAILGLLISAKTINIMSLIGAIMLMGLVTKNAILLVDYTNQLRAKGFPIIDALITAGTTRLRPILMTTMAMIFGMLPVALGLGAGAELRSSMGVVLVGGLITSTILTLIVVPLVYLLIDRLKQKLKKTEDTNSSTSV</sequence>
<dbReference type="SUPFAM" id="SSF82714">
    <property type="entry name" value="Multidrug efflux transporter AcrB TolC docking domain, DN and DC subdomains"/>
    <property type="match status" value="2"/>
</dbReference>
<reference evidence="2" key="1">
    <citation type="submission" date="2019-08" db="EMBL/GenBank/DDBJ databases">
        <authorList>
            <person name="Kucharzyk K."/>
            <person name="Murdoch R.W."/>
            <person name="Higgins S."/>
            <person name="Loffler F."/>
        </authorList>
    </citation>
    <scope>NUCLEOTIDE SEQUENCE</scope>
</reference>
<feature type="transmembrane region" description="Helical" evidence="1">
    <location>
        <begin position="462"/>
        <end position="489"/>
    </location>
</feature>
<feature type="transmembrane region" description="Helical" evidence="1">
    <location>
        <begin position="912"/>
        <end position="933"/>
    </location>
</feature>
<dbReference type="SUPFAM" id="SSF82866">
    <property type="entry name" value="Multidrug efflux transporter AcrB transmembrane domain"/>
    <property type="match status" value="2"/>
</dbReference>
<dbReference type="PRINTS" id="PR00702">
    <property type="entry name" value="ACRIFLAVINRP"/>
</dbReference>
<protein>
    <submittedName>
        <fullName evidence="2">Multidrug resistance protein MdtC</fullName>
    </submittedName>
</protein>
<dbReference type="PANTHER" id="PTHR32063:SF0">
    <property type="entry name" value="SWARMING MOTILITY PROTEIN SWRC"/>
    <property type="match status" value="1"/>
</dbReference>
<proteinExistence type="predicted"/>
<gene>
    <name evidence="2" type="primary">mdtC_3</name>
    <name evidence="2" type="ORF">SDC9_06002</name>
</gene>
<feature type="transmembrane region" description="Helical" evidence="1">
    <location>
        <begin position="359"/>
        <end position="376"/>
    </location>
</feature>
<feature type="transmembrane region" description="Helical" evidence="1">
    <location>
        <begin position="961"/>
        <end position="983"/>
    </location>
</feature>
<dbReference type="Gene3D" id="3.30.70.1430">
    <property type="entry name" value="Multidrug efflux transporter AcrB pore domain"/>
    <property type="match status" value="2"/>
</dbReference>
<name>A0A644T3D3_9ZZZZ</name>
<dbReference type="Gene3D" id="3.30.70.1440">
    <property type="entry name" value="Multidrug efflux transporter AcrB pore domain"/>
    <property type="match status" value="1"/>
</dbReference>
<dbReference type="Gene3D" id="3.30.70.1320">
    <property type="entry name" value="Multidrug efflux transporter AcrB pore domain like"/>
    <property type="match status" value="1"/>
</dbReference>
<organism evidence="2">
    <name type="scientific">bioreactor metagenome</name>
    <dbReference type="NCBI Taxonomy" id="1076179"/>
    <lineage>
        <taxon>unclassified sequences</taxon>
        <taxon>metagenomes</taxon>
        <taxon>ecological metagenomes</taxon>
    </lineage>
</organism>
<feature type="transmembrane region" description="Helical" evidence="1">
    <location>
        <begin position="886"/>
        <end position="906"/>
    </location>
</feature>
<dbReference type="InterPro" id="IPR027463">
    <property type="entry name" value="AcrB_DN_DC_subdom"/>
</dbReference>
<feature type="transmembrane region" description="Helical" evidence="1">
    <location>
        <begin position="538"/>
        <end position="557"/>
    </location>
</feature>
<feature type="transmembrane region" description="Helical" evidence="1">
    <location>
        <begin position="12"/>
        <end position="31"/>
    </location>
</feature>
<evidence type="ECO:0000313" key="2">
    <source>
        <dbReference type="EMBL" id="MPL60441.1"/>
    </source>
</evidence>
<dbReference type="GO" id="GO:0005886">
    <property type="term" value="C:plasma membrane"/>
    <property type="evidence" value="ECO:0007669"/>
    <property type="project" value="TreeGrafter"/>
</dbReference>
<accession>A0A644T3D3</accession>
<dbReference type="PANTHER" id="PTHR32063">
    <property type="match status" value="1"/>
</dbReference>
<evidence type="ECO:0000256" key="1">
    <source>
        <dbReference type="SAM" id="Phobius"/>
    </source>
</evidence>
<dbReference type="GO" id="GO:0042910">
    <property type="term" value="F:xenobiotic transmembrane transporter activity"/>
    <property type="evidence" value="ECO:0007669"/>
    <property type="project" value="TreeGrafter"/>
</dbReference>
<dbReference type="SUPFAM" id="SSF82693">
    <property type="entry name" value="Multidrug efflux transporter AcrB pore domain, PN1, PN2, PC1 and PC2 subdomains"/>
    <property type="match status" value="3"/>
</dbReference>
<feature type="transmembrane region" description="Helical" evidence="1">
    <location>
        <begin position="333"/>
        <end position="352"/>
    </location>
</feature>
<feature type="transmembrane region" description="Helical" evidence="1">
    <location>
        <begin position="989"/>
        <end position="1015"/>
    </location>
</feature>
<feature type="transmembrane region" description="Helical" evidence="1">
    <location>
        <begin position="860"/>
        <end position="879"/>
    </location>
</feature>
<feature type="transmembrane region" description="Helical" evidence="1">
    <location>
        <begin position="388"/>
        <end position="410"/>
    </location>
</feature>
<keyword evidence="1" id="KW-0812">Transmembrane</keyword>
<dbReference type="Gene3D" id="1.20.1640.10">
    <property type="entry name" value="Multidrug efflux transporter AcrB transmembrane domain"/>
    <property type="match status" value="2"/>
</dbReference>
<dbReference type="Gene3D" id="3.30.2090.10">
    <property type="entry name" value="Multidrug efflux transporter AcrB TolC docking domain, DN and DC subdomains"/>
    <property type="match status" value="2"/>
</dbReference>
<keyword evidence="1" id="KW-0472">Membrane</keyword>
<dbReference type="Pfam" id="PF00873">
    <property type="entry name" value="ACR_tran"/>
    <property type="match status" value="1"/>
</dbReference>